<comment type="cofactor">
    <cofactor evidence="1">
        <name>Mn(2+)</name>
        <dbReference type="ChEBI" id="CHEBI:29035"/>
    </cofactor>
</comment>
<evidence type="ECO:0000256" key="11">
    <source>
        <dbReference type="ARBA" id="ARBA00044141"/>
    </source>
</evidence>
<comment type="catalytic activity">
    <reaction evidence="15">
        <text>Xaa-L-Pro dipeptide + H2O = an L-alpha-amino acid + L-proline</text>
        <dbReference type="Rhea" id="RHEA:76407"/>
        <dbReference type="ChEBI" id="CHEBI:15377"/>
        <dbReference type="ChEBI" id="CHEBI:59869"/>
        <dbReference type="ChEBI" id="CHEBI:60039"/>
        <dbReference type="ChEBI" id="CHEBI:195196"/>
        <dbReference type="EC" id="3.4.13.9"/>
    </reaction>
</comment>
<evidence type="ECO:0000256" key="12">
    <source>
        <dbReference type="ARBA" id="ARBA00044252"/>
    </source>
</evidence>
<protein>
    <recommendedName>
        <fullName evidence="11">Xaa-Pro dipeptidase</fullName>
        <ecNumber evidence="10">3.4.13.9</ecNumber>
    </recommendedName>
    <alternativeName>
        <fullName evidence="14">Imidodipeptidase</fullName>
    </alternativeName>
    <alternativeName>
        <fullName evidence="12">Peptidase D</fullName>
    </alternativeName>
    <alternativeName>
        <fullName evidence="13">Proline dipeptidase</fullName>
    </alternativeName>
</protein>
<dbReference type="SUPFAM" id="SSF55920">
    <property type="entry name" value="Creatinase/aminopeptidase"/>
    <property type="match status" value="1"/>
</dbReference>
<dbReference type="Pfam" id="PF05195">
    <property type="entry name" value="AMP_N"/>
    <property type="match status" value="1"/>
</dbReference>
<keyword evidence="4" id="KW-0479">Metal-binding</keyword>
<dbReference type="EMBL" id="LR906979">
    <property type="protein sequence ID" value="CAD7254013.1"/>
    <property type="molecule type" value="Genomic_DNA"/>
</dbReference>
<dbReference type="AlphaFoldDB" id="A0A7R9AH04"/>
<keyword evidence="8" id="KW-0464">Manganese</keyword>
<feature type="non-terminal residue" evidence="17">
    <location>
        <position position="248"/>
    </location>
</feature>
<evidence type="ECO:0000256" key="5">
    <source>
        <dbReference type="ARBA" id="ARBA00022801"/>
    </source>
</evidence>
<dbReference type="InterPro" id="IPR029149">
    <property type="entry name" value="Creatin/AminoP/Spt16_N"/>
</dbReference>
<evidence type="ECO:0000256" key="14">
    <source>
        <dbReference type="ARBA" id="ARBA00044351"/>
    </source>
</evidence>
<dbReference type="PANTHER" id="PTHR48480:SF2">
    <property type="entry name" value="PEPTIDASE D"/>
    <property type="match status" value="1"/>
</dbReference>
<dbReference type="Proteomes" id="UP000677054">
    <property type="component" value="Unassembled WGS sequence"/>
</dbReference>
<proteinExistence type="inferred from homology"/>
<evidence type="ECO:0000256" key="15">
    <source>
        <dbReference type="ARBA" id="ARBA00048994"/>
    </source>
</evidence>
<keyword evidence="18" id="KW-1185">Reference proteome</keyword>
<evidence type="ECO:0000313" key="18">
    <source>
        <dbReference type="Proteomes" id="UP000677054"/>
    </source>
</evidence>
<keyword evidence="7" id="KW-0482">Metalloprotease</keyword>
<dbReference type="Gene3D" id="3.40.350.10">
    <property type="entry name" value="Creatinase/prolidase N-terminal domain"/>
    <property type="match status" value="1"/>
</dbReference>
<dbReference type="SMART" id="SM01011">
    <property type="entry name" value="AMP_N"/>
    <property type="match status" value="1"/>
</dbReference>
<name>A0A7R9AH04_9CRUS</name>
<reference evidence="17" key="1">
    <citation type="submission" date="2020-11" db="EMBL/GenBank/DDBJ databases">
        <authorList>
            <person name="Tran Van P."/>
        </authorList>
    </citation>
    <scope>NUCLEOTIDE SEQUENCE</scope>
</reference>
<sequence length="248" mass="27823">MAASVPASSRSAGNQKTPGSFCLGRHTLRIPMELHALNRKRLCERLREKVPENAVVLLMGGESCSRDSSDVFPVFRQESYFHWAFGVLEPDCYGAIEVSTGKATLFFPKLHESFAIWDGRIKPMEEFRTHYEVDGALQVHELPDFMTKLNPAVILTLVSRVIKTSQELRVLRYAARVSTNAHIEVMKRARPGMKEYQLEALFMYNCYYFGGCRHVAYTCICGTGSNAAILHYGGAHAPNDRSVNDGDI</sequence>
<evidence type="ECO:0000256" key="3">
    <source>
        <dbReference type="ARBA" id="ARBA00022670"/>
    </source>
</evidence>
<dbReference type="PANTHER" id="PTHR48480">
    <property type="match status" value="1"/>
</dbReference>
<evidence type="ECO:0000256" key="2">
    <source>
        <dbReference type="ARBA" id="ARBA00011738"/>
    </source>
</evidence>
<accession>A0A7R9AH04</accession>
<dbReference type="InterPro" id="IPR036005">
    <property type="entry name" value="Creatinase/aminopeptidase-like"/>
</dbReference>
<feature type="domain" description="Aminopeptidase P N-terminal" evidence="16">
    <location>
        <begin position="30"/>
        <end position="166"/>
    </location>
</feature>
<evidence type="ECO:0000256" key="4">
    <source>
        <dbReference type="ARBA" id="ARBA00022723"/>
    </source>
</evidence>
<evidence type="ECO:0000256" key="1">
    <source>
        <dbReference type="ARBA" id="ARBA00001936"/>
    </source>
</evidence>
<dbReference type="Pfam" id="PF00557">
    <property type="entry name" value="Peptidase_M24"/>
    <property type="match status" value="1"/>
</dbReference>
<evidence type="ECO:0000256" key="8">
    <source>
        <dbReference type="ARBA" id="ARBA00023211"/>
    </source>
</evidence>
<dbReference type="InterPro" id="IPR000994">
    <property type="entry name" value="Pept_M24"/>
</dbReference>
<evidence type="ECO:0000256" key="13">
    <source>
        <dbReference type="ARBA" id="ARBA00044284"/>
    </source>
</evidence>
<comment type="similarity">
    <text evidence="9">Belongs to the peptidase M24B family. Eukaryotic-type prolidase subfamily.</text>
</comment>
<dbReference type="OrthoDB" id="10261878at2759"/>
<keyword evidence="6" id="KW-0224">Dipeptidase</keyword>
<keyword evidence="5" id="KW-0378">Hydrolase</keyword>
<evidence type="ECO:0000313" key="17">
    <source>
        <dbReference type="EMBL" id="CAD7254013.1"/>
    </source>
</evidence>
<dbReference type="EMBL" id="CAJPEV010007462">
    <property type="protein sequence ID" value="CAG0904769.1"/>
    <property type="molecule type" value="Genomic_DNA"/>
</dbReference>
<dbReference type="InterPro" id="IPR007865">
    <property type="entry name" value="Aminopep_P_N"/>
</dbReference>
<dbReference type="GO" id="GO:0070006">
    <property type="term" value="F:metalloaminopeptidase activity"/>
    <property type="evidence" value="ECO:0007669"/>
    <property type="project" value="InterPro"/>
</dbReference>
<evidence type="ECO:0000259" key="16">
    <source>
        <dbReference type="SMART" id="SM01011"/>
    </source>
</evidence>
<organism evidence="17">
    <name type="scientific">Darwinula stevensoni</name>
    <dbReference type="NCBI Taxonomy" id="69355"/>
    <lineage>
        <taxon>Eukaryota</taxon>
        <taxon>Metazoa</taxon>
        <taxon>Ecdysozoa</taxon>
        <taxon>Arthropoda</taxon>
        <taxon>Crustacea</taxon>
        <taxon>Oligostraca</taxon>
        <taxon>Ostracoda</taxon>
        <taxon>Podocopa</taxon>
        <taxon>Podocopida</taxon>
        <taxon>Darwinulocopina</taxon>
        <taxon>Darwinuloidea</taxon>
        <taxon>Darwinulidae</taxon>
        <taxon>Darwinula</taxon>
    </lineage>
</organism>
<dbReference type="GO" id="GO:0102009">
    <property type="term" value="F:proline dipeptidase activity"/>
    <property type="evidence" value="ECO:0007669"/>
    <property type="project" value="UniProtKB-EC"/>
</dbReference>
<dbReference type="SUPFAM" id="SSF53092">
    <property type="entry name" value="Creatinase/prolidase N-terminal domain"/>
    <property type="match status" value="1"/>
</dbReference>
<evidence type="ECO:0000256" key="6">
    <source>
        <dbReference type="ARBA" id="ARBA00022997"/>
    </source>
</evidence>
<dbReference type="InterPro" id="IPR052433">
    <property type="entry name" value="X-Pro_dipept-like"/>
</dbReference>
<dbReference type="GO" id="GO:0030145">
    <property type="term" value="F:manganese ion binding"/>
    <property type="evidence" value="ECO:0007669"/>
    <property type="project" value="InterPro"/>
</dbReference>
<evidence type="ECO:0000256" key="9">
    <source>
        <dbReference type="ARBA" id="ARBA00043990"/>
    </source>
</evidence>
<comment type="subunit">
    <text evidence="2">Homodimer.</text>
</comment>
<evidence type="ECO:0000256" key="10">
    <source>
        <dbReference type="ARBA" id="ARBA00044051"/>
    </source>
</evidence>
<dbReference type="EC" id="3.4.13.9" evidence="10"/>
<gene>
    <name evidence="17" type="ORF">DSTB1V02_LOCUS13759</name>
</gene>
<dbReference type="GO" id="GO:0006508">
    <property type="term" value="P:proteolysis"/>
    <property type="evidence" value="ECO:0007669"/>
    <property type="project" value="UniProtKB-KW"/>
</dbReference>
<evidence type="ECO:0000256" key="7">
    <source>
        <dbReference type="ARBA" id="ARBA00023049"/>
    </source>
</evidence>
<keyword evidence="3" id="KW-0645">Protease</keyword>